<dbReference type="VEuPathDB" id="PiroplasmaDB:BMR1_01G01810"/>
<dbReference type="PANTHER" id="PTHR15081">
    <property type="entry name" value="NUCLEAR AUTOANTIGENIC SPERM PROTEIN NASP -RELATED"/>
    <property type="match status" value="1"/>
</dbReference>
<proteinExistence type="predicted"/>
<reference evidence="3 4" key="3">
    <citation type="journal article" date="2016" name="Sci. Rep.">
        <title>Genome-wide diversity and gene expression profiling of Babesia microti isolates identify polymorphic genes that mediate host-pathogen interactions.</title>
        <authorList>
            <person name="Silva J.C."/>
            <person name="Cornillot E."/>
            <person name="McCracken C."/>
            <person name="Usmani-Brown S."/>
            <person name="Dwivedi A."/>
            <person name="Ifeonu O.O."/>
            <person name="Crabtree J."/>
            <person name="Gotia H.T."/>
            <person name="Virji A.Z."/>
            <person name="Reynes C."/>
            <person name="Colinge J."/>
            <person name="Kumar V."/>
            <person name="Lawres L."/>
            <person name="Pazzi J.E."/>
            <person name="Pablo J.V."/>
            <person name="Hung C."/>
            <person name="Brancato J."/>
            <person name="Kumari P."/>
            <person name="Orvis J."/>
            <person name="Tretina K."/>
            <person name="Chibucos M."/>
            <person name="Ott S."/>
            <person name="Sadzewicz L."/>
            <person name="Sengamalay N."/>
            <person name="Shetty A.C."/>
            <person name="Su Q."/>
            <person name="Tallon L."/>
            <person name="Fraser C.M."/>
            <person name="Frutos R."/>
            <person name="Molina D.M."/>
            <person name="Krause P.J."/>
            <person name="Ben Mamoun C."/>
        </authorList>
    </citation>
    <scope>NUCLEOTIDE SEQUENCE [LARGE SCALE GENOMIC DNA]</scope>
    <source>
        <strain evidence="3 4">RI</strain>
    </source>
</reference>
<dbReference type="KEGG" id="bmic:BMR1_01G01810"/>
<protein>
    <submittedName>
        <fullName evidence="3">Uncharacterized protein</fullName>
    </submittedName>
</protein>
<reference evidence="3 4" key="2">
    <citation type="journal article" date="2013" name="PLoS ONE">
        <title>Whole genome mapping and re-organization of the nuclear and mitochondrial genomes of Babesia microti isolates.</title>
        <authorList>
            <person name="Cornillot E."/>
            <person name="Dassouli A."/>
            <person name="Garg A."/>
            <person name="Pachikara N."/>
            <person name="Randazzo S."/>
            <person name="Depoix D."/>
            <person name="Carcy B."/>
            <person name="Delbecq S."/>
            <person name="Frutos R."/>
            <person name="Silva J.C."/>
            <person name="Sutton R."/>
            <person name="Krause P.J."/>
            <person name="Mamoun C.B."/>
        </authorList>
    </citation>
    <scope>NUCLEOTIDE SEQUENCE [LARGE SCALE GENOMIC DNA]</scope>
    <source>
        <strain evidence="3 4">RI</strain>
    </source>
</reference>
<dbReference type="InterPro" id="IPR051730">
    <property type="entry name" value="NASP-like"/>
</dbReference>
<dbReference type="OMA" id="EFARKCY"/>
<evidence type="ECO:0000256" key="1">
    <source>
        <dbReference type="ARBA" id="ARBA00022737"/>
    </source>
</evidence>
<dbReference type="GeneID" id="24423434"/>
<dbReference type="OrthoDB" id="5587616at2759"/>
<dbReference type="InterPro" id="IPR011990">
    <property type="entry name" value="TPR-like_helical_dom_sf"/>
</dbReference>
<dbReference type="EMBL" id="FO082871">
    <property type="protein sequence ID" value="CCF72820.1"/>
    <property type="molecule type" value="Genomic_DNA"/>
</dbReference>
<dbReference type="GO" id="GO:0034080">
    <property type="term" value="P:CENP-A containing chromatin assembly"/>
    <property type="evidence" value="ECO:0007669"/>
    <property type="project" value="TreeGrafter"/>
</dbReference>
<dbReference type="GO" id="GO:0006335">
    <property type="term" value="P:DNA replication-dependent chromatin assembly"/>
    <property type="evidence" value="ECO:0007669"/>
    <property type="project" value="TreeGrafter"/>
</dbReference>
<evidence type="ECO:0000313" key="4">
    <source>
        <dbReference type="Proteomes" id="UP000002899"/>
    </source>
</evidence>
<dbReference type="GO" id="GO:0042393">
    <property type="term" value="F:histone binding"/>
    <property type="evidence" value="ECO:0007669"/>
    <property type="project" value="TreeGrafter"/>
</dbReference>
<keyword evidence="1" id="KW-0677">Repeat</keyword>
<name>I7IPB3_BABMR</name>
<accession>I7IPB3</accession>
<keyword evidence="2" id="KW-0802">TPR repeat</keyword>
<gene>
    <name evidence="3" type="ORF">BMR1_01G01810</name>
</gene>
<evidence type="ECO:0000256" key="2">
    <source>
        <dbReference type="ARBA" id="ARBA00022803"/>
    </source>
</evidence>
<dbReference type="Proteomes" id="UP000002899">
    <property type="component" value="Chromosome I"/>
</dbReference>
<dbReference type="RefSeq" id="XP_012647429.1">
    <property type="nucleotide sequence ID" value="XM_012791975.1"/>
</dbReference>
<keyword evidence="4" id="KW-1185">Reference proteome</keyword>
<dbReference type="PANTHER" id="PTHR15081:SF1">
    <property type="entry name" value="NUCLEAR AUTOANTIGENIC SPERM PROTEIN"/>
    <property type="match status" value="1"/>
</dbReference>
<sequence>MDLPETATDLFSLAKSKFKEKRYEESTDLFSRALEKKTLELHSNNPINFELAKYYLWYGDSLLTKEEQTNQLLTDQYDILNPTNKDTDQSNSDETSGLIDAQVIIAQKEAAESETVANDEVGDEEMAFEMFQLAIKSYNSVNLTANDAEDLSYCHMRLGDMLILQNNFTEAELEYQSAVDIRKKFKMEGKKLSSCYLSLAQSQMFAGKLVIAKMTFKTCESLMEDILKLYPNDETYTCALEDVKLQLHDLDKIIKEQIYEFSKQKGIPIESVQLKQGSQCDAVSLIPKTTDTLDEPILGGESIMISPAQCKTVICGTKKKRIDLTNLY</sequence>
<reference evidence="3 4" key="1">
    <citation type="journal article" date="2012" name="Nucleic Acids Res.">
        <title>Sequencing of the smallest Apicomplexan genome from the human pathogen Babesia microti.</title>
        <authorList>
            <person name="Cornillot E."/>
            <person name="Hadj-Kaddour K."/>
            <person name="Dassouli A."/>
            <person name="Noel B."/>
            <person name="Ranwez V."/>
            <person name="Vacherie B."/>
            <person name="Augagneur Y."/>
            <person name="Bres V."/>
            <person name="Duclos A."/>
            <person name="Randazzo S."/>
            <person name="Carcy B."/>
            <person name="Debierre-Grockiego F."/>
            <person name="Delbecq S."/>
            <person name="Moubri-Menage K."/>
            <person name="Shams-Eldin H."/>
            <person name="Usmani-Brown S."/>
            <person name="Bringaud F."/>
            <person name="Wincker P."/>
            <person name="Vivares C.P."/>
            <person name="Schwarz R.T."/>
            <person name="Schetters T.P."/>
            <person name="Krause P.J."/>
            <person name="Gorenflot A."/>
            <person name="Berry V."/>
            <person name="Barbe V."/>
            <person name="Ben Mamoun C."/>
        </authorList>
    </citation>
    <scope>NUCLEOTIDE SEQUENCE [LARGE SCALE GENOMIC DNA]</scope>
    <source>
        <strain evidence="3 4">RI</strain>
    </source>
</reference>
<dbReference type="AlphaFoldDB" id="I7IPB3"/>
<evidence type="ECO:0000313" key="3">
    <source>
        <dbReference type="EMBL" id="CCF72820.1"/>
    </source>
</evidence>
<dbReference type="SUPFAM" id="SSF48452">
    <property type="entry name" value="TPR-like"/>
    <property type="match status" value="1"/>
</dbReference>
<organism evidence="3 4">
    <name type="scientific">Babesia microti (strain RI)</name>
    <dbReference type="NCBI Taxonomy" id="1133968"/>
    <lineage>
        <taxon>Eukaryota</taxon>
        <taxon>Sar</taxon>
        <taxon>Alveolata</taxon>
        <taxon>Apicomplexa</taxon>
        <taxon>Aconoidasida</taxon>
        <taxon>Piroplasmida</taxon>
        <taxon>Babesiidae</taxon>
        <taxon>Babesia</taxon>
    </lineage>
</organism>
<dbReference type="GO" id="GO:0005654">
    <property type="term" value="C:nucleoplasm"/>
    <property type="evidence" value="ECO:0007669"/>
    <property type="project" value="TreeGrafter"/>
</dbReference>
<dbReference type="Gene3D" id="1.25.40.10">
    <property type="entry name" value="Tetratricopeptide repeat domain"/>
    <property type="match status" value="1"/>
</dbReference>